<dbReference type="AlphaFoldDB" id="A0AAE1A2H5"/>
<evidence type="ECO:0000313" key="3">
    <source>
        <dbReference type="Proteomes" id="UP001283361"/>
    </source>
</evidence>
<reference evidence="2" key="1">
    <citation type="journal article" date="2023" name="G3 (Bethesda)">
        <title>A reference genome for the long-term kleptoplast-retaining sea slug Elysia crispata morphotype clarki.</title>
        <authorList>
            <person name="Eastman K.E."/>
            <person name="Pendleton A.L."/>
            <person name="Shaikh M.A."/>
            <person name="Suttiyut T."/>
            <person name="Ogas R."/>
            <person name="Tomko P."/>
            <person name="Gavelis G."/>
            <person name="Widhalm J.R."/>
            <person name="Wisecaver J.H."/>
        </authorList>
    </citation>
    <scope>NUCLEOTIDE SEQUENCE</scope>
    <source>
        <strain evidence="2">ECLA1</strain>
    </source>
</reference>
<dbReference type="Proteomes" id="UP001283361">
    <property type="component" value="Unassembled WGS sequence"/>
</dbReference>
<keyword evidence="3" id="KW-1185">Reference proteome</keyword>
<sequence length="107" mass="12103">MGKHDVQGQVQPNSPLPSPTKGFGSRAELQQFRHWPPATNNKHQDGLAVEFALWLSLALFTRTCAVARHGQQDQQTCHHWRPEDGDAQNTNSHFSFSGIYRIQVKQV</sequence>
<dbReference type="EMBL" id="JAWDGP010002758">
    <property type="protein sequence ID" value="KAK3780174.1"/>
    <property type="molecule type" value="Genomic_DNA"/>
</dbReference>
<protein>
    <submittedName>
        <fullName evidence="2">Uncharacterized protein</fullName>
    </submittedName>
</protein>
<organism evidence="2 3">
    <name type="scientific">Elysia crispata</name>
    <name type="common">lettuce slug</name>
    <dbReference type="NCBI Taxonomy" id="231223"/>
    <lineage>
        <taxon>Eukaryota</taxon>
        <taxon>Metazoa</taxon>
        <taxon>Spiralia</taxon>
        <taxon>Lophotrochozoa</taxon>
        <taxon>Mollusca</taxon>
        <taxon>Gastropoda</taxon>
        <taxon>Heterobranchia</taxon>
        <taxon>Euthyneura</taxon>
        <taxon>Panpulmonata</taxon>
        <taxon>Sacoglossa</taxon>
        <taxon>Placobranchoidea</taxon>
        <taxon>Plakobranchidae</taxon>
        <taxon>Elysia</taxon>
    </lineage>
</organism>
<feature type="region of interest" description="Disordered" evidence="1">
    <location>
        <begin position="1"/>
        <end position="27"/>
    </location>
</feature>
<evidence type="ECO:0000256" key="1">
    <source>
        <dbReference type="SAM" id="MobiDB-lite"/>
    </source>
</evidence>
<proteinExistence type="predicted"/>
<accession>A0AAE1A2H5</accession>
<comment type="caution">
    <text evidence="2">The sequence shown here is derived from an EMBL/GenBank/DDBJ whole genome shotgun (WGS) entry which is preliminary data.</text>
</comment>
<gene>
    <name evidence="2" type="ORF">RRG08_051652</name>
</gene>
<evidence type="ECO:0000313" key="2">
    <source>
        <dbReference type="EMBL" id="KAK3780174.1"/>
    </source>
</evidence>
<name>A0AAE1A2H5_9GAST</name>